<evidence type="ECO:0000313" key="3">
    <source>
        <dbReference type="Proteomes" id="UP000591272"/>
    </source>
</evidence>
<proteinExistence type="predicted"/>
<reference evidence="2 3" key="1">
    <citation type="submission" date="2020-07" db="EMBL/GenBank/DDBJ databases">
        <title>Sequencing the genomes of 1000 actinobacteria strains.</title>
        <authorList>
            <person name="Klenk H.-P."/>
        </authorList>
    </citation>
    <scope>NUCLEOTIDE SEQUENCE [LARGE SCALE GENOMIC DNA]</scope>
    <source>
        <strain evidence="2 3">DSM 43461</strain>
    </source>
</reference>
<dbReference type="RefSeq" id="WP_179834902.1">
    <property type="nucleotide sequence ID" value="NZ_BMRD01000019.1"/>
</dbReference>
<dbReference type="EC" id="1.-.-.-" evidence="2"/>
<dbReference type="CDD" id="cd02933">
    <property type="entry name" value="OYE_like_FMN"/>
    <property type="match status" value="1"/>
</dbReference>
<dbReference type="Proteomes" id="UP000591272">
    <property type="component" value="Unassembled WGS sequence"/>
</dbReference>
<sequence length="380" mass="40514">MIRHDEGSEPGGSPLLRPVALGDLELPNRVVMAPLTRSRASGPGLEPTELHAAYYGQRATAGLIVAEGAWVGEGAIGFPGVPGVYGERQVRGWRRVTDLVHALGGRIVLQLWHTGAHSHPDHRGGARPAGPSAVDPGEVCWTAEGPKATVTPREMTRAQIEETVAEYGAASARARRAGFDGVEVAANGTFLLAQFLNPRLNRRTDAYGTDRGRLLLEVVDAVTAAWDGRRAGVRLSPHWTVHDTSPGARRADYPYTADEATLAAYDALVAELGTRPLAYLHLRGRALTGPDAVPDFDEFARYRKLFDGALVANHGFGRESGNAVVEAGIADAVSFGRPFIANPDLVARFALGHAVVREDESTHYGGGARGYVDCPIWAGS</sequence>
<dbReference type="PANTHER" id="PTHR22893:SF91">
    <property type="entry name" value="NADPH DEHYDROGENASE 2-RELATED"/>
    <property type="match status" value="1"/>
</dbReference>
<dbReference type="InterPro" id="IPR001155">
    <property type="entry name" value="OxRdtase_FMN_N"/>
</dbReference>
<feature type="domain" description="NADH:flavin oxidoreductase/NADH oxidase N-terminal" evidence="1">
    <location>
        <begin position="15"/>
        <end position="350"/>
    </location>
</feature>
<dbReference type="Gene3D" id="3.20.20.70">
    <property type="entry name" value="Aldolase class I"/>
    <property type="match status" value="1"/>
</dbReference>
<gene>
    <name evidence="2" type="ORF">BJ999_004233</name>
</gene>
<evidence type="ECO:0000259" key="1">
    <source>
        <dbReference type="Pfam" id="PF00724"/>
    </source>
</evidence>
<organism evidence="2 3">
    <name type="scientific">Actinomadura citrea</name>
    <dbReference type="NCBI Taxonomy" id="46158"/>
    <lineage>
        <taxon>Bacteria</taxon>
        <taxon>Bacillati</taxon>
        <taxon>Actinomycetota</taxon>
        <taxon>Actinomycetes</taxon>
        <taxon>Streptosporangiales</taxon>
        <taxon>Thermomonosporaceae</taxon>
        <taxon>Actinomadura</taxon>
    </lineage>
</organism>
<dbReference type="GO" id="GO:0016491">
    <property type="term" value="F:oxidoreductase activity"/>
    <property type="evidence" value="ECO:0007669"/>
    <property type="project" value="UniProtKB-KW"/>
</dbReference>
<accession>A0A7Y9GCE7</accession>
<dbReference type="Pfam" id="PF00724">
    <property type="entry name" value="Oxidored_FMN"/>
    <property type="match status" value="1"/>
</dbReference>
<dbReference type="AlphaFoldDB" id="A0A7Y9GCE7"/>
<keyword evidence="3" id="KW-1185">Reference proteome</keyword>
<keyword evidence="2" id="KW-0560">Oxidoreductase</keyword>
<dbReference type="InterPro" id="IPR013785">
    <property type="entry name" value="Aldolase_TIM"/>
</dbReference>
<protein>
    <submittedName>
        <fullName evidence="2">N-ethylmaleimide reductase</fullName>
        <ecNumber evidence="2">1.-.-.-</ecNumber>
    </submittedName>
</protein>
<dbReference type="EMBL" id="JACCBT010000001">
    <property type="protein sequence ID" value="NYE13937.1"/>
    <property type="molecule type" value="Genomic_DNA"/>
</dbReference>
<name>A0A7Y9GCE7_9ACTN</name>
<dbReference type="GO" id="GO:0010181">
    <property type="term" value="F:FMN binding"/>
    <property type="evidence" value="ECO:0007669"/>
    <property type="project" value="InterPro"/>
</dbReference>
<comment type="caution">
    <text evidence="2">The sequence shown here is derived from an EMBL/GenBank/DDBJ whole genome shotgun (WGS) entry which is preliminary data.</text>
</comment>
<dbReference type="InterPro" id="IPR045247">
    <property type="entry name" value="Oye-like"/>
</dbReference>
<dbReference type="PANTHER" id="PTHR22893">
    <property type="entry name" value="NADH OXIDOREDUCTASE-RELATED"/>
    <property type="match status" value="1"/>
</dbReference>
<evidence type="ECO:0000313" key="2">
    <source>
        <dbReference type="EMBL" id="NYE13937.1"/>
    </source>
</evidence>
<dbReference type="SUPFAM" id="SSF51395">
    <property type="entry name" value="FMN-linked oxidoreductases"/>
    <property type="match status" value="1"/>
</dbReference>